<organism>
    <name type="scientific">Branchiostoma floridae</name>
    <name type="common">Florida lancelet</name>
    <name type="synonym">Amphioxus</name>
    <dbReference type="NCBI Taxonomy" id="7739"/>
    <lineage>
        <taxon>Eukaryota</taxon>
        <taxon>Metazoa</taxon>
        <taxon>Chordata</taxon>
        <taxon>Cephalochordata</taxon>
        <taxon>Leptocardii</taxon>
        <taxon>Amphioxiformes</taxon>
        <taxon>Branchiostomatidae</taxon>
        <taxon>Branchiostoma</taxon>
    </lineage>
</organism>
<feature type="region of interest" description="Disordered" evidence="3">
    <location>
        <begin position="494"/>
        <end position="517"/>
    </location>
</feature>
<dbReference type="Gene3D" id="2.120.10.30">
    <property type="entry name" value="TolB, C-terminal domain"/>
    <property type="match status" value="1"/>
</dbReference>
<dbReference type="Pfam" id="PF01436">
    <property type="entry name" value="NHL"/>
    <property type="match status" value="1"/>
</dbReference>
<keyword evidence="1" id="KW-0677">Repeat</keyword>
<proteinExistence type="predicted"/>
<name>C3Z081_BRAFL</name>
<feature type="compositionally biased region" description="Low complexity" evidence="3">
    <location>
        <begin position="345"/>
        <end position="355"/>
    </location>
</feature>
<dbReference type="InParanoid" id="C3Z081"/>
<evidence type="ECO:0000256" key="2">
    <source>
        <dbReference type="PROSITE-ProRule" id="PRU00504"/>
    </source>
</evidence>
<dbReference type="PROSITE" id="PS51125">
    <property type="entry name" value="NHL"/>
    <property type="match status" value="1"/>
</dbReference>
<gene>
    <name evidence="4" type="ORF">BRAFLDRAFT_85654</name>
</gene>
<feature type="compositionally biased region" description="Polar residues" evidence="3">
    <location>
        <begin position="494"/>
        <end position="516"/>
    </location>
</feature>
<feature type="region of interest" description="Disordered" evidence="3">
    <location>
        <begin position="185"/>
        <end position="234"/>
    </location>
</feature>
<evidence type="ECO:0000313" key="4">
    <source>
        <dbReference type="EMBL" id="EEN54140.1"/>
    </source>
</evidence>
<evidence type="ECO:0008006" key="5">
    <source>
        <dbReference type="Google" id="ProtNLM"/>
    </source>
</evidence>
<dbReference type="eggNOG" id="KOG2177">
    <property type="taxonomic scope" value="Eukaryota"/>
</dbReference>
<protein>
    <recommendedName>
        <fullName evidence="5">SMP-30/Gluconolactonase/LRE-like region domain-containing protein</fullName>
    </recommendedName>
</protein>
<dbReference type="EMBL" id="GG666567">
    <property type="protein sequence ID" value="EEN54140.1"/>
    <property type="molecule type" value="Genomic_DNA"/>
</dbReference>
<dbReference type="InterPro" id="IPR001258">
    <property type="entry name" value="NHL_repeat"/>
</dbReference>
<dbReference type="SUPFAM" id="SSF63829">
    <property type="entry name" value="Calcium-dependent phosphotriesterase"/>
    <property type="match status" value="1"/>
</dbReference>
<dbReference type="AlphaFoldDB" id="C3Z081"/>
<evidence type="ECO:0000256" key="3">
    <source>
        <dbReference type="SAM" id="MobiDB-lite"/>
    </source>
</evidence>
<dbReference type="InterPro" id="IPR050952">
    <property type="entry name" value="TRIM-NHL_E3_ligases"/>
</dbReference>
<feature type="region of interest" description="Disordered" evidence="3">
    <location>
        <begin position="334"/>
        <end position="357"/>
    </location>
</feature>
<evidence type="ECO:0000256" key="1">
    <source>
        <dbReference type="ARBA" id="ARBA00022737"/>
    </source>
</evidence>
<reference evidence="4" key="1">
    <citation type="journal article" date="2008" name="Nature">
        <title>The amphioxus genome and the evolution of the chordate karyotype.</title>
        <authorList>
            <consortium name="US DOE Joint Genome Institute (JGI-PGF)"/>
            <person name="Putnam N.H."/>
            <person name="Butts T."/>
            <person name="Ferrier D.E.K."/>
            <person name="Furlong R.F."/>
            <person name="Hellsten U."/>
            <person name="Kawashima T."/>
            <person name="Robinson-Rechavi M."/>
            <person name="Shoguchi E."/>
            <person name="Terry A."/>
            <person name="Yu J.-K."/>
            <person name="Benito-Gutierrez E.L."/>
            <person name="Dubchak I."/>
            <person name="Garcia-Fernandez J."/>
            <person name="Gibson-Brown J.J."/>
            <person name="Grigoriev I.V."/>
            <person name="Horton A.C."/>
            <person name="de Jong P.J."/>
            <person name="Jurka J."/>
            <person name="Kapitonov V.V."/>
            <person name="Kohara Y."/>
            <person name="Kuroki Y."/>
            <person name="Lindquist E."/>
            <person name="Lucas S."/>
            <person name="Osoegawa K."/>
            <person name="Pennacchio L.A."/>
            <person name="Salamov A.A."/>
            <person name="Satou Y."/>
            <person name="Sauka-Spengler T."/>
            <person name="Schmutz J."/>
            <person name="Shin-I T."/>
            <person name="Toyoda A."/>
            <person name="Bronner-Fraser M."/>
            <person name="Fujiyama A."/>
            <person name="Holland L.Z."/>
            <person name="Holland P.W.H."/>
            <person name="Satoh N."/>
            <person name="Rokhsar D.S."/>
        </authorList>
    </citation>
    <scope>NUCLEOTIDE SEQUENCE [LARGE SCALE GENOMIC DNA]</scope>
    <source>
        <strain evidence="4">S238N-H82</strain>
        <tissue evidence="4">Testes</tissue>
    </source>
</reference>
<feature type="region of interest" description="Disordered" evidence="3">
    <location>
        <begin position="135"/>
        <end position="172"/>
    </location>
</feature>
<sequence length="799" mass="87497">MDEDCHSDKMPNVVGKELLSDSITKPDTEAVQPLPRQPDEDINLHIPDEQLSIKSDDAAENRQTVRISPGDFDTYAIAYICKDHITYMKTSLEETKTVATEVASNRSHDDDMNLEGCGASENDSDASVVIRNDSTAHTETRDPNPMYTQSTVGPPPNDVTPNPMYRQSTVGPRPNYVTPYLMYTQSTMNSPPNDINPNPMYLQSTTEPNVNSGPASKSNNSDGNPYTKSSADTHQQGDEVTFMPANNYGNQCLEPYADTRQQDGDEEGVIEGANIRNNPCLRPYAVKCLKPFRKPADESVSCDVAQPYVVKYQEEIVESANNDSEPYIQPYAVGYQEDDEPPSGAPDSGPAASSSINNDVTTNFRAMTEILLILLVRKDNMSRMRLIQIRCTCQTFSILQLAIIQRLEPTATLGSTVTPGTPGCCSSVPIPPGVSNSSQRADNYLQWNATVATAFISGPTGYYGSVPTPPAVSISSQLKESYPQLRTTVASTLTSNPTRCSSSFPRKPTVSISSPLKENHDKGLETITIGGWGSGSGQFKLNRGVAVSGDNEIFVADTWNKRVQVFSISGTYLRHFSMVVPGEDKIMRPNTVAMDVDPDYLWVAGGFVNGYVVQYHKDSGLPFKKFDLGFNEASSAQIAIDLRNNKVILGDADTIRIFQPKGYLVRSFQVAILPRFPIPLPRFPIRAVALDCEGNIVLADWHGRVKVYNHSGHKILEFAGTSARNGGMGGISVDPLGRIIVANMRYKRVDLFTSRGEFVRTVVNTKIPSYIAIGPDGQLVVSNSNGNTVTIFPRHVLFP</sequence>
<feature type="repeat" description="NHL" evidence="2">
    <location>
        <begin position="529"/>
        <end position="569"/>
    </location>
</feature>
<accession>C3Z081</accession>
<feature type="region of interest" description="Disordered" evidence="3">
    <location>
        <begin position="1"/>
        <end position="42"/>
    </location>
</feature>
<dbReference type="PANTHER" id="PTHR24104">
    <property type="entry name" value="E3 UBIQUITIN-PROTEIN LIGASE NHLRC1-RELATED"/>
    <property type="match status" value="1"/>
</dbReference>
<dbReference type="CDD" id="cd05819">
    <property type="entry name" value="NHL"/>
    <property type="match status" value="1"/>
</dbReference>
<dbReference type="InterPro" id="IPR011042">
    <property type="entry name" value="6-blade_b-propeller_TolB-like"/>
</dbReference>
<dbReference type="PANTHER" id="PTHR24104:SF50">
    <property type="entry name" value="SMP-30_GLUCONOLACTONASE_LRE-LIKE REGION DOMAIN-CONTAINING PROTEIN"/>
    <property type="match status" value="1"/>
</dbReference>